<sequence>MTSDEPRDRKEKKELGCVLAAAALAAGAWYLSGSEYRPHYAVSGPIKKCLAGKIEAFEGSDPDADLTPKAISTMEAQCAVEDYRRRNRD</sequence>
<dbReference type="AlphaFoldDB" id="A0A7T2GJL0"/>
<evidence type="ECO:0000313" key="2">
    <source>
        <dbReference type="Proteomes" id="UP000594873"/>
    </source>
</evidence>
<name>A0A7T2GJL0_9SPHN</name>
<keyword evidence="2" id="KW-1185">Reference proteome</keyword>
<evidence type="ECO:0000313" key="1">
    <source>
        <dbReference type="EMBL" id="QPQ55064.1"/>
    </source>
</evidence>
<proteinExistence type="predicted"/>
<dbReference type="RefSeq" id="WP_200971740.1">
    <property type="nucleotide sequence ID" value="NZ_CP065592.1"/>
</dbReference>
<protein>
    <submittedName>
        <fullName evidence="1">Uncharacterized protein</fullName>
    </submittedName>
</protein>
<gene>
    <name evidence="1" type="ORF">IC614_00055</name>
</gene>
<dbReference type="KEGG" id="sflv:IC614_00055"/>
<dbReference type="EMBL" id="CP065592">
    <property type="protein sequence ID" value="QPQ55064.1"/>
    <property type="molecule type" value="Genomic_DNA"/>
</dbReference>
<organism evidence="1 2">
    <name type="scientific">Allosphingosinicella flava</name>
    <dbReference type="NCBI Taxonomy" id="2771430"/>
    <lineage>
        <taxon>Bacteria</taxon>
        <taxon>Pseudomonadati</taxon>
        <taxon>Pseudomonadota</taxon>
        <taxon>Alphaproteobacteria</taxon>
        <taxon>Sphingomonadales</taxon>
        <taxon>Sphingomonadaceae</taxon>
        <taxon>Allosphingosinicella</taxon>
    </lineage>
</organism>
<accession>A0A7T2GJL0</accession>
<reference evidence="1 2" key="1">
    <citation type="submission" date="2020-11" db="EMBL/GenBank/DDBJ databases">
        <title>Genome seq and assembly of Sphingosinicella sp.</title>
        <authorList>
            <person name="Chhetri G."/>
        </authorList>
    </citation>
    <scope>NUCLEOTIDE SEQUENCE [LARGE SCALE GENOMIC DNA]</scope>
    <source>
        <strain evidence="1 2">UDD2</strain>
    </source>
</reference>
<dbReference type="Proteomes" id="UP000594873">
    <property type="component" value="Chromosome"/>
</dbReference>